<dbReference type="GO" id="GO:0004222">
    <property type="term" value="F:metalloendopeptidase activity"/>
    <property type="evidence" value="ECO:0007669"/>
    <property type="project" value="TreeGrafter"/>
</dbReference>
<dbReference type="InterPro" id="IPR016047">
    <property type="entry name" value="M23ase_b-sheet_dom"/>
</dbReference>
<sequence>MPNALALATIVLTTTPCAGPPAVLTAHQPPAHAATVGLPSTALPSPSPPTRYSWPLAPPHPVLRPFQPPTGPYGPGHRGVDLGAAVGEPVLAAADGVVSFAGWVATRGVVSVTHAGGLRTTYEPIRPEVTAGQRVRRGEEVGRLMPGHEGCAPSCLHWGVRRGDEYLNPLRLLSTQRVRLLPWREPPPGRAA</sequence>
<name>A0A3E0HBP9_9PSEU</name>
<dbReference type="RefSeq" id="WP_116178449.1">
    <property type="nucleotide sequence ID" value="NZ_CP144375.1"/>
</dbReference>
<feature type="domain" description="M23ase beta-sheet core" evidence="2">
    <location>
        <begin position="76"/>
        <end position="169"/>
    </location>
</feature>
<dbReference type="SUPFAM" id="SSF51261">
    <property type="entry name" value="Duplicated hybrid motif"/>
    <property type="match status" value="1"/>
</dbReference>
<dbReference type="PANTHER" id="PTHR21666">
    <property type="entry name" value="PEPTIDASE-RELATED"/>
    <property type="match status" value="1"/>
</dbReference>
<dbReference type="Pfam" id="PF01551">
    <property type="entry name" value="Peptidase_M23"/>
    <property type="match status" value="1"/>
</dbReference>
<dbReference type="OrthoDB" id="5245088at2"/>
<evidence type="ECO:0000313" key="4">
    <source>
        <dbReference type="Proteomes" id="UP000256269"/>
    </source>
</evidence>
<dbReference type="Gene3D" id="2.70.70.10">
    <property type="entry name" value="Glucose Permease (Domain IIA)"/>
    <property type="match status" value="1"/>
</dbReference>
<accession>A0A3E0HBP9</accession>
<protein>
    <submittedName>
        <fullName evidence="3">Peptidase M23-like protein</fullName>
    </submittedName>
</protein>
<evidence type="ECO:0000259" key="2">
    <source>
        <dbReference type="Pfam" id="PF01551"/>
    </source>
</evidence>
<dbReference type="PANTHER" id="PTHR21666:SF289">
    <property type="entry name" value="L-ALA--D-GLU ENDOPEPTIDASE"/>
    <property type="match status" value="1"/>
</dbReference>
<dbReference type="EMBL" id="QUNO01000012">
    <property type="protein sequence ID" value="REH41301.1"/>
    <property type="molecule type" value="Genomic_DNA"/>
</dbReference>
<reference evidence="3 4" key="1">
    <citation type="submission" date="2018-08" db="EMBL/GenBank/DDBJ databases">
        <title>Genomic Encyclopedia of Archaeal and Bacterial Type Strains, Phase II (KMG-II): from individual species to whole genera.</title>
        <authorList>
            <person name="Goeker M."/>
        </authorList>
    </citation>
    <scope>NUCLEOTIDE SEQUENCE [LARGE SCALE GENOMIC DNA]</scope>
    <source>
        <strain evidence="3 4">DSM 45791</strain>
    </source>
</reference>
<dbReference type="InterPro" id="IPR011055">
    <property type="entry name" value="Dup_hybrid_motif"/>
</dbReference>
<gene>
    <name evidence="3" type="ORF">BCF44_112385</name>
</gene>
<dbReference type="CDD" id="cd12797">
    <property type="entry name" value="M23_peptidase"/>
    <property type="match status" value="1"/>
</dbReference>
<evidence type="ECO:0000256" key="1">
    <source>
        <dbReference type="ARBA" id="ARBA00022729"/>
    </source>
</evidence>
<dbReference type="Proteomes" id="UP000256269">
    <property type="component" value="Unassembled WGS sequence"/>
</dbReference>
<keyword evidence="4" id="KW-1185">Reference proteome</keyword>
<evidence type="ECO:0000313" key="3">
    <source>
        <dbReference type="EMBL" id="REH41301.1"/>
    </source>
</evidence>
<comment type="caution">
    <text evidence="3">The sequence shown here is derived from an EMBL/GenBank/DDBJ whole genome shotgun (WGS) entry which is preliminary data.</text>
</comment>
<dbReference type="AlphaFoldDB" id="A0A3E0HBP9"/>
<dbReference type="InterPro" id="IPR050570">
    <property type="entry name" value="Cell_wall_metabolism_enzyme"/>
</dbReference>
<organism evidence="3 4">
    <name type="scientific">Kutzneria buriramensis</name>
    <dbReference type="NCBI Taxonomy" id="1045776"/>
    <lineage>
        <taxon>Bacteria</taxon>
        <taxon>Bacillati</taxon>
        <taxon>Actinomycetota</taxon>
        <taxon>Actinomycetes</taxon>
        <taxon>Pseudonocardiales</taxon>
        <taxon>Pseudonocardiaceae</taxon>
        <taxon>Kutzneria</taxon>
    </lineage>
</organism>
<proteinExistence type="predicted"/>
<keyword evidence="1" id="KW-0732">Signal</keyword>